<evidence type="ECO:0000256" key="5">
    <source>
        <dbReference type="ARBA" id="ARBA00023136"/>
    </source>
</evidence>
<dbReference type="SUPFAM" id="SSF54523">
    <property type="entry name" value="Pili subunits"/>
    <property type="match status" value="1"/>
</dbReference>
<dbReference type="InterPro" id="IPR045584">
    <property type="entry name" value="Pilin-like"/>
</dbReference>
<dbReference type="EMBL" id="AMFJ01036174">
    <property type="protein sequence ID" value="EKD24729.1"/>
    <property type="molecule type" value="Genomic_DNA"/>
</dbReference>
<keyword evidence="3" id="KW-0812">Transmembrane</keyword>
<dbReference type="PROSITE" id="PS00409">
    <property type="entry name" value="PROKAR_NTER_METHYL"/>
    <property type="match status" value="1"/>
</dbReference>
<evidence type="ECO:0000256" key="3">
    <source>
        <dbReference type="ARBA" id="ARBA00022692"/>
    </source>
</evidence>
<dbReference type="InterPro" id="IPR012902">
    <property type="entry name" value="N_methyl_site"/>
</dbReference>
<keyword evidence="4" id="KW-1133">Transmembrane helix</keyword>
<dbReference type="GO" id="GO:0015627">
    <property type="term" value="C:type II protein secretion system complex"/>
    <property type="evidence" value="ECO:0007669"/>
    <property type="project" value="InterPro"/>
</dbReference>
<reference evidence="6" key="1">
    <citation type="journal article" date="2012" name="Science">
        <title>Fermentation, hydrogen, and sulfur metabolism in multiple uncultivated bacterial phyla.</title>
        <authorList>
            <person name="Wrighton K.C."/>
            <person name="Thomas B.C."/>
            <person name="Sharon I."/>
            <person name="Miller C.S."/>
            <person name="Castelle C.J."/>
            <person name="VerBerkmoes N.C."/>
            <person name="Wilkins M.J."/>
            <person name="Hettich R.L."/>
            <person name="Lipton M.S."/>
            <person name="Williams K.H."/>
            <person name="Long P.E."/>
            <person name="Banfield J.F."/>
        </authorList>
    </citation>
    <scope>NUCLEOTIDE SEQUENCE [LARGE SCALE GENOMIC DNA]</scope>
</reference>
<evidence type="ECO:0000256" key="4">
    <source>
        <dbReference type="ARBA" id="ARBA00022989"/>
    </source>
</evidence>
<dbReference type="PANTHER" id="PTHR30093:SF44">
    <property type="entry name" value="TYPE II SECRETION SYSTEM CORE PROTEIN G"/>
    <property type="match status" value="1"/>
</dbReference>
<dbReference type="InterPro" id="IPR000983">
    <property type="entry name" value="Bac_GSPG_pilin"/>
</dbReference>
<comment type="caution">
    <text evidence="6">The sequence shown here is derived from an EMBL/GenBank/DDBJ whole genome shotgun (WGS) entry which is preliminary data.</text>
</comment>
<protein>
    <recommendedName>
        <fullName evidence="7">Type II secretion system protein GspG C-terminal domain-containing protein</fullName>
    </recommendedName>
</protein>
<comment type="subcellular location">
    <subcellularLocation>
        <location evidence="1">Membrane</location>
        <topology evidence="1">Single-pass membrane protein</topology>
    </subcellularLocation>
</comment>
<dbReference type="PRINTS" id="PR00813">
    <property type="entry name" value="BCTERIALGSPG"/>
</dbReference>
<sequence length="202" mass="21716">MFSKKNKKKGFTLIEMLIVIVIIGILASALIPRLSSARGRANDVARKADLAQTAAALVSYQIDRGAFPGSPNCSNWCSLNSISGNLISAGMSSIPTDPNTTRAFSGISTISVSNGQYGYTPISKWWISNNGFVIMAGSETEGWSNRVVAGLMPVISSSQTYEVISSKLCKSFTTTSCTAGTNTNGECCYDKNSDQLRYIYLY</sequence>
<accession>K1YHA1</accession>
<dbReference type="PANTHER" id="PTHR30093">
    <property type="entry name" value="GENERAL SECRETION PATHWAY PROTEIN G"/>
    <property type="match status" value="1"/>
</dbReference>
<dbReference type="AlphaFoldDB" id="K1YHA1"/>
<dbReference type="GO" id="GO:0016020">
    <property type="term" value="C:membrane"/>
    <property type="evidence" value="ECO:0007669"/>
    <property type="project" value="UniProtKB-SubCell"/>
</dbReference>
<evidence type="ECO:0008006" key="7">
    <source>
        <dbReference type="Google" id="ProtNLM"/>
    </source>
</evidence>
<dbReference type="GO" id="GO:0015628">
    <property type="term" value="P:protein secretion by the type II secretion system"/>
    <property type="evidence" value="ECO:0007669"/>
    <property type="project" value="InterPro"/>
</dbReference>
<keyword evidence="5" id="KW-0472">Membrane</keyword>
<organism evidence="6">
    <name type="scientific">uncultured bacterium</name>
    <name type="common">gcode 4</name>
    <dbReference type="NCBI Taxonomy" id="1234023"/>
    <lineage>
        <taxon>Bacteria</taxon>
        <taxon>environmental samples</taxon>
    </lineage>
</organism>
<dbReference type="NCBIfam" id="TIGR02532">
    <property type="entry name" value="IV_pilin_GFxxxE"/>
    <property type="match status" value="1"/>
</dbReference>
<evidence type="ECO:0000256" key="1">
    <source>
        <dbReference type="ARBA" id="ARBA00004167"/>
    </source>
</evidence>
<evidence type="ECO:0000256" key="2">
    <source>
        <dbReference type="ARBA" id="ARBA00022481"/>
    </source>
</evidence>
<keyword evidence="2" id="KW-0488">Methylation</keyword>
<name>K1YHA1_9BACT</name>
<dbReference type="Pfam" id="PF07963">
    <property type="entry name" value="N_methyl"/>
    <property type="match status" value="1"/>
</dbReference>
<dbReference type="Gene3D" id="3.30.700.10">
    <property type="entry name" value="Glycoprotein, Type 4 Pilin"/>
    <property type="match status" value="1"/>
</dbReference>
<evidence type="ECO:0000313" key="6">
    <source>
        <dbReference type="EMBL" id="EKD24729.1"/>
    </source>
</evidence>
<proteinExistence type="predicted"/>
<gene>
    <name evidence="6" type="ORF">ACD_80C00167G0027</name>
</gene>